<proteinExistence type="predicted"/>
<name>A0A2P2KQJ2_RHIMU</name>
<reference evidence="1" key="1">
    <citation type="submission" date="2018-02" db="EMBL/GenBank/DDBJ databases">
        <title>Rhizophora mucronata_Transcriptome.</title>
        <authorList>
            <person name="Meera S.P."/>
            <person name="Sreeshan A."/>
            <person name="Augustine A."/>
        </authorList>
    </citation>
    <scope>NUCLEOTIDE SEQUENCE</scope>
    <source>
        <tissue evidence="1">Leaf</tissue>
    </source>
</reference>
<dbReference type="AlphaFoldDB" id="A0A2P2KQJ2"/>
<accession>A0A2P2KQJ2</accession>
<dbReference type="EMBL" id="GGEC01027509">
    <property type="protein sequence ID" value="MBX07993.1"/>
    <property type="molecule type" value="Transcribed_RNA"/>
</dbReference>
<evidence type="ECO:0000313" key="1">
    <source>
        <dbReference type="EMBL" id="MBX07993.1"/>
    </source>
</evidence>
<organism evidence="1">
    <name type="scientific">Rhizophora mucronata</name>
    <name type="common">Asiatic mangrove</name>
    <dbReference type="NCBI Taxonomy" id="61149"/>
    <lineage>
        <taxon>Eukaryota</taxon>
        <taxon>Viridiplantae</taxon>
        <taxon>Streptophyta</taxon>
        <taxon>Embryophyta</taxon>
        <taxon>Tracheophyta</taxon>
        <taxon>Spermatophyta</taxon>
        <taxon>Magnoliopsida</taxon>
        <taxon>eudicotyledons</taxon>
        <taxon>Gunneridae</taxon>
        <taxon>Pentapetalae</taxon>
        <taxon>rosids</taxon>
        <taxon>fabids</taxon>
        <taxon>Malpighiales</taxon>
        <taxon>Rhizophoraceae</taxon>
        <taxon>Rhizophora</taxon>
    </lineage>
</organism>
<protein>
    <submittedName>
        <fullName evidence="1">Uncharacterized protein MANES_06G114100</fullName>
    </submittedName>
</protein>
<sequence>MNLNNDPFALETPLMFHSVSPTVRPSARGPTCFPRFLFREKAEPGMSFAYSTEKGLSTVAFQYSVSISRGEKVTFFEHFLR</sequence>